<keyword evidence="5 8" id="KW-1133">Transmembrane helix</keyword>
<sequence>MSVALAWIVLVVSGVLEAVWATALGRTEGFTKLWPTVVFGVGLALSMAGLAFAMRAIDTATAYAVWVGIGASLTVVWAMVTGATDVSFVKILLILGLVGCVVGLKLVGDAGH</sequence>
<dbReference type="Pfam" id="PF00893">
    <property type="entry name" value="Multi_Drug_Res"/>
    <property type="match status" value="1"/>
</dbReference>
<comment type="caution">
    <text evidence="9">The sequence shown here is derived from an EMBL/GenBank/DDBJ whole genome shotgun (WGS) entry which is preliminary data.</text>
</comment>
<dbReference type="Proteomes" id="UP000438182">
    <property type="component" value="Unassembled WGS sequence"/>
</dbReference>
<keyword evidence="6 8" id="KW-0472">Membrane</keyword>
<dbReference type="PANTHER" id="PTHR30561:SF0">
    <property type="entry name" value="GUANIDINIUM EXPORTER"/>
    <property type="match status" value="1"/>
</dbReference>
<comment type="subcellular location">
    <subcellularLocation>
        <location evidence="1 7">Cell membrane</location>
        <topology evidence="1 7">Multi-pass membrane protein</topology>
    </subcellularLocation>
</comment>
<keyword evidence="2" id="KW-0813">Transport</keyword>
<dbReference type="GO" id="GO:0022857">
    <property type="term" value="F:transmembrane transporter activity"/>
    <property type="evidence" value="ECO:0007669"/>
    <property type="project" value="InterPro"/>
</dbReference>
<dbReference type="InterPro" id="IPR037185">
    <property type="entry name" value="EmrE-like"/>
</dbReference>
<evidence type="ECO:0000256" key="1">
    <source>
        <dbReference type="ARBA" id="ARBA00004651"/>
    </source>
</evidence>
<proteinExistence type="inferred from homology"/>
<accession>A0A6I4P420</accession>
<name>A0A6I4P420_9MICO</name>
<dbReference type="RefSeq" id="WP_160424822.1">
    <property type="nucleotide sequence ID" value="NZ_WSTA01000044.1"/>
</dbReference>
<keyword evidence="3" id="KW-1003">Cell membrane</keyword>
<evidence type="ECO:0000256" key="4">
    <source>
        <dbReference type="ARBA" id="ARBA00022692"/>
    </source>
</evidence>
<feature type="transmembrane region" description="Helical" evidence="8">
    <location>
        <begin position="60"/>
        <end position="80"/>
    </location>
</feature>
<gene>
    <name evidence="9" type="ORF">GB864_10565</name>
</gene>
<dbReference type="PANTHER" id="PTHR30561">
    <property type="entry name" value="SMR FAMILY PROTON-DEPENDENT DRUG EFFLUX TRANSPORTER SUGE"/>
    <property type="match status" value="1"/>
</dbReference>
<dbReference type="AlphaFoldDB" id="A0A6I4P420"/>
<keyword evidence="10" id="KW-1185">Reference proteome</keyword>
<evidence type="ECO:0000256" key="2">
    <source>
        <dbReference type="ARBA" id="ARBA00022448"/>
    </source>
</evidence>
<feature type="transmembrane region" description="Helical" evidence="8">
    <location>
        <begin position="86"/>
        <end position="107"/>
    </location>
</feature>
<evidence type="ECO:0000256" key="5">
    <source>
        <dbReference type="ARBA" id="ARBA00022989"/>
    </source>
</evidence>
<dbReference type="GO" id="GO:0005886">
    <property type="term" value="C:plasma membrane"/>
    <property type="evidence" value="ECO:0007669"/>
    <property type="project" value="UniProtKB-SubCell"/>
</dbReference>
<evidence type="ECO:0000313" key="10">
    <source>
        <dbReference type="Proteomes" id="UP000438182"/>
    </source>
</evidence>
<comment type="similarity">
    <text evidence="7">Belongs to the drug/metabolite transporter (DMT) superfamily. Small multidrug resistance (SMR) (TC 2.A.7.1) family.</text>
</comment>
<reference evidence="9 10" key="1">
    <citation type="submission" date="2019-12" db="EMBL/GenBank/DDBJ databases">
        <authorList>
            <person name="Kim Y.S."/>
        </authorList>
    </citation>
    <scope>NUCLEOTIDE SEQUENCE [LARGE SCALE GENOMIC DNA]</scope>
    <source>
        <strain evidence="9 10">MMS17-SY077</strain>
    </source>
</reference>
<evidence type="ECO:0000256" key="7">
    <source>
        <dbReference type="RuleBase" id="RU003942"/>
    </source>
</evidence>
<feature type="transmembrane region" description="Helical" evidence="8">
    <location>
        <begin position="34"/>
        <end position="53"/>
    </location>
</feature>
<evidence type="ECO:0000256" key="6">
    <source>
        <dbReference type="ARBA" id="ARBA00023136"/>
    </source>
</evidence>
<evidence type="ECO:0000256" key="8">
    <source>
        <dbReference type="SAM" id="Phobius"/>
    </source>
</evidence>
<organism evidence="9 10">
    <name type="scientific">Agromyces seonyuensis</name>
    <dbReference type="NCBI Taxonomy" id="2662446"/>
    <lineage>
        <taxon>Bacteria</taxon>
        <taxon>Bacillati</taxon>
        <taxon>Actinomycetota</taxon>
        <taxon>Actinomycetes</taxon>
        <taxon>Micrococcales</taxon>
        <taxon>Microbacteriaceae</taxon>
        <taxon>Agromyces</taxon>
    </lineage>
</organism>
<protein>
    <submittedName>
        <fullName evidence="9">QacE family quaternary ammonium compound efflux SMR transporter</fullName>
    </submittedName>
</protein>
<dbReference type="Gene3D" id="1.10.3730.20">
    <property type="match status" value="1"/>
</dbReference>
<evidence type="ECO:0000313" key="9">
    <source>
        <dbReference type="EMBL" id="MWB98989.1"/>
    </source>
</evidence>
<evidence type="ECO:0000256" key="3">
    <source>
        <dbReference type="ARBA" id="ARBA00022475"/>
    </source>
</evidence>
<dbReference type="InterPro" id="IPR045324">
    <property type="entry name" value="Small_multidrug_res"/>
</dbReference>
<keyword evidence="4 7" id="KW-0812">Transmembrane</keyword>
<dbReference type="InterPro" id="IPR000390">
    <property type="entry name" value="Small_drug/metabolite_transptr"/>
</dbReference>
<dbReference type="SUPFAM" id="SSF103481">
    <property type="entry name" value="Multidrug resistance efflux transporter EmrE"/>
    <property type="match status" value="1"/>
</dbReference>
<dbReference type="EMBL" id="WSTA01000044">
    <property type="protein sequence ID" value="MWB98989.1"/>
    <property type="molecule type" value="Genomic_DNA"/>
</dbReference>